<evidence type="ECO:0000313" key="2">
    <source>
        <dbReference type="EMBL" id="SFP89034.1"/>
    </source>
</evidence>
<accession>A0A1I5U184</accession>
<dbReference type="GO" id="GO:0006313">
    <property type="term" value="P:DNA transposition"/>
    <property type="evidence" value="ECO:0007669"/>
    <property type="project" value="InterPro"/>
</dbReference>
<dbReference type="Proteomes" id="UP000199031">
    <property type="component" value="Unassembled WGS sequence"/>
</dbReference>
<dbReference type="AlphaFoldDB" id="A0A1I5U184"/>
<keyword evidence="3" id="KW-1185">Reference proteome</keyword>
<evidence type="ECO:0000313" key="3">
    <source>
        <dbReference type="Proteomes" id="UP000199031"/>
    </source>
</evidence>
<dbReference type="OrthoDB" id="706456at2"/>
<dbReference type="InterPro" id="IPR002559">
    <property type="entry name" value="Transposase_11"/>
</dbReference>
<reference evidence="2 3" key="1">
    <citation type="submission" date="2016-10" db="EMBL/GenBank/DDBJ databases">
        <authorList>
            <person name="de Groot N.N."/>
        </authorList>
    </citation>
    <scope>NUCLEOTIDE SEQUENCE [LARGE SCALE GENOMIC DNA]</scope>
    <source>
        <strain evidence="2 3">DSM 28286</strain>
    </source>
</reference>
<dbReference type="GO" id="GO:0004803">
    <property type="term" value="F:transposase activity"/>
    <property type="evidence" value="ECO:0007669"/>
    <property type="project" value="InterPro"/>
</dbReference>
<protein>
    <submittedName>
        <fullName evidence="2">Transposase DDE domain-containing protein</fullName>
    </submittedName>
</protein>
<evidence type="ECO:0000259" key="1">
    <source>
        <dbReference type="Pfam" id="PF01609"/>
    </source>
</evidence>
<organism evidence="2 3">
    <name type="scientific">Parafilimonas terrae</name>
    <dbReference type="NCBI Taxonomy" id="1465490"/>
    <lineage>
        <taxon>Bacteria</taxon>
        <taxon>Pseudomonadati</taxon>
        <taxon>Bacteroidota</taxon>
        <taxon>Chitinophagia</taxon>
        <taxon>Chitinophagales</taxon>
        <taxon>Chitinophagaceae</taxon>
        <taxon>Parafilimonas</taxon>
    </lineage>
</organism>
<dbReference type="EMBL" id="FOXQ01000003">
    <property type="protein sequence ID" value="SFP89034.1"/>
    <property type="molecule type" value="Genomic_DNA"/>
</dbReference>
<dbReference type="RefSeq" id="WP_090656236.1">
    <property type="nucleotide sequence ID" value="NZ_FOXQ01000003.1"/>
</dbReference>
<feature type="domain" description="Transposase IS4-like" evidence="1">
    <location>
        <begin position="107"/>
        <end position="241"/>
    </location>
</feature>
<gene>
    <name evidence="2" type="ORF">SAMN05444277_1031</name>
</gene>
<proteinExistence type="predicted"/>
<dbReference type="Pfam" id="PF01609">
    <property type="entry name" value="DDE_Tnp_1"/>
    <property type="match status" value="1"/>
</dbReference>
<dbReference type="GO" id="GO:0003677">
    <property type="term" value="F:DNA binding"/>
    <property type="evidence" value="ECO:0007669"/>
    <property type="project" value="InterPro"/>
</dbReference>
<dbReference type="NCBIfam" id="NF033520">
    <property type="entry name" value="transpos_IS982"/>
    <property type="match status" value="1"/>
</dbReference>
<sequence length="245" mass="28338">MHNIKTNFDKIFEVVKAIIQEETDAKGNYPRRGTKPRFSDMEVIALSLTAECLSIDSEHYLFAKLNKEYQADFKNIVSRRQYNDRRKLLFEKTERVRKLMAARLNKQADVFAIDSMPVEICKLSRHGRNKMGKESLHHCPDKGYCASQKKYFYGYKLHSVCSVAGVIASLDLTKASVHDVHYLKDVKELFSNCTITGDKGYIGRQHQIDLFQTAAIQLEVPLRSNQKEQRPVIRILKKVRKRIVS</sequence>
<name>A0A1I5U184_9BACT</name>